<keyword evidence="12" id="KW-1185">Reference proteome</keyword>
<feature type="region of interest" description="Disordered" evidence="5">
    <location>
        <begin position="1178"/>
        <end position="1301"/>
    </location>
</feature>
<dbReference type="GO" id="GO:0005634">
    <property type="term" value="C:nucleus"/>
    <property type="evidence" value="ECO:0007669"/>
    <property type="project" value="TreeGrafter"/>
</dbReference>
<dbReference type="InterPro" id="IPR040992">
    <property type="entry name" value="XRN1_D1"/>
</dbReference>
<dbReference type="Pfam" id="PF01885">
    <property type="entry name" value="PTS_2-RNA"/>
    <property type="match status" value="1"/>
</dbReference>
<dbReference type="GO" id="GO:0004534">
    <property type="term" value="F:5'-3' RNA exonuclease activity"/>
    <property type="evidence" value="ECO:0007669"/>
    <property type="project" value="TreeGrafter"/>
</dbReference>
<dbReference type="FunFam" id="3.40.50.12390:FF:000002">
    <property type="entry name" value="5'-3' exoribonuclease 1"/>
    <property type="match status" value="1"/>
</dbReference>
<dbReference type="CDD" id="cd18673">
    <property type="entry name" value="PIN_XRN1-2-like"/>
    <property type="match status" value="1"/>
</dbReference>
<evidence type="ECO:0000256" key="5">
    <source>
        <dbReference type="SAM" id="MobiDB-lite"/>
    </source>
</evidence>
<evidence type="ECO:0000313" key="11">
    <source>
        <dbReference type="EMBL" id="KAG0722266.1"/>
    </source>
</evidence>
<evidence type="ECO:0000256" key="4">
    <source>
        <dbReference type="ARBA" id="ARBA00038299"/>
    </source>
</evidence>
<evidence type="ECO:0000313" key="12">
    <source>
        <dbReference type="Proteomes" id="UP000770661"/>
    </source>
</evidence>
<dbReference type="InterPro" id="IPR042081">
    <property type="entry name" value="RNA_2'-PTrans_C"/>
</dbReference>
<feature type="domain" description="5'-3' exoribonuclease 1 SH3-like" evidence="8">
    <location>
        <begin position="1098"/>
        <end position="1169"/>
    </location>
</feature>
<dbReference type="InterPro" id="IPR041385">
    <property type="entry name" value="SH3_12"/>
</dbReference>
<feature type="compositionally biased region" description="Polar residues" evidence="5">
    <location>
        <begin position="1508"/>
        <end position="1524"/>
    </location>
</feature>
<dbReference type="Pfam" id="PF18332">
    <property type="entry name" value="XRN1_D1"/>
    <property type="match status" value="1"/>
</dbReference>
<feature type="compositionally biased region" description="Low complexity" evidence="5">
    <location>
        <begin position="1651"/>
        <end position="1677"/>
    </location>
</feature>
<dbReference type="Gene3D" id="2.170.260.40">
    <property type="match status" value="1"/>
</dbReference>
<evidence type="ECO:0000256" key="1">
    <source>
        <dbReference type="ARBA" id="ARBA00022722"/>
    </source>
</evidence>
<keyword evidence="2" id="KW-0378">Hydrolase</keyword>
<evidence type="ECO:0000259" key="10">
    <source>
        <dbReference type="Pfam" id="PF18334"/>
    </source>
</evidence>
<feature type="domain" description="Xrn1 N-terminal" evidence="6">
    <location>
        <begin position="1"/>
        <end position="227"/>
    </location>
</feature>
<feature type="compositionally biased region" description="Polar residues" evidence="5">
    <location>
        <begin position="1291"/>
        <end position="1300"/>
    </location>
</feature>
<dbReference type="GO" id="GO:0003723">
    <property type="term" value="F:RNA binding"/>
    <property type="evidence" value="ECO:0007669"/>
    <property type="project" value="UniProtKB-KW"/>
</dbReference>
<dbReference type="SUPFAM" id="SSF56399">
    <property type="entry name" value="ADP-ribosylation"/>
    <property type="match status" value="1"/>
</dbReference>
<organism evidence="11 12">
    <name type="scientific">Chionoecetes opilio</name>
    <name type="common">Atlantic snow crab</name>
    <name type="synonym">Cancer opilio</name>
    <dbReference type="NCBI Taxonomy" id="41210"/>
    <lineage>
        <taxon>Eukaryota</taxon>
        <taxon>Metazoa</taxon>
        <taxon>Ecdysozoa</taxon>
        <taxon>Arthropoda</taxon>
        <taxon>Crustacea</taxon>
        <taxon>Multicrustacea</taxon>
        <taxon>Malacostraca</taxon>
        <taxon>Eumalacostraca</taxon>
        <taxon>Eucarida</taxon>
        <taxon>Decapoda</taxon>
        <taxon>Pleocyemata</taxon>
        <taxon>Brachyura</taxon>
        <taxon>Eubrachyura</taxon>
        <taxon>Majoidea</taxon>
        <taxon>Majidae</taxon>
        <taxon>Chionoecetes</taxon>
    </lineage>
</organism>
<evidence type="ECO:0000256" key="2">
    <source>
        <dbReference type="ARBA" id="ARBA00022801"/>
    </source>
</evidence>
<dbReference type="InterPro" id="IPR027073">
    <property type="entry name" value="5_3_exoribonuclease"/>
</dbReference>
<dbReference type="Pfam" id="PF03159">
    <property type="entry name" value="XRN_N"/>
    <property type="match status" value="1"/>
</dbReference>
<evidence type="ECO:0000259" key="9">
    <source>
        <dbReference type="Pfam" id="PF18332"/>
    </source>
</evidence>
<dbReference type="GO" id="GO:0005737">
    <property type="term" value="C:cytoplasm"/>
    <property type="evidence" value="ECO:0007669"/>
    <property type="project" value="UniProtKB-SubCell"/>
</dbReference>
<feature type="compositionally biased region" description="Basic and acidic residues" evidence="5">
    <location>
        <begin position="104"/>
        <end position="127"/>
    </location>
</feature>
<proteinExistence type="inferred from homology"/>
<evidence type="ECO:0000259" key="8">
    <source>
        <dbReference type="Pfam" id="PF18129"/>
    </source>
</evidence>
<dbReference type="OrthoDB" id="372487at2759"/>
<dbReference type="InterPro" id="IPR047007">
    <property type="entry name" value="XRN1_D1_sf"/>
</dbReference>
<dbReference type="GO" id="GO:0000956">
    <property type="term" value="P:nuclear-transcribed mRNA catabolic process"/>
    <property type="evidence" value="ECO:0007669"/>
    <property type="project" value="InterPro"/>
</dbReference>
<feature type="region of interest" description="Disordered" evidence="5">
    <location>
        <begin position="1540"/>
        <end position="1574"/>
    </location>
</feature>
<dbReference type="InterPro" id="IPR002745">
    <property type="entry name" value="Ptrans_KptA/Tpt1"/>
</dbReference>
<dbReference type="Pfam" id="PF18129">
    <property type="entry name" value="SH3_12"/>
    <property type="match status" value="1"/>
</dbReference>
<feature type="domain" description="5'-3' exoribonuclease 1 D1" evidence="9">
    <location>
        <begin position="653"/>
        <end position="831"/>
    </location>
</feature>
<reference evidence="11" key="1">
    <citation type="submission" date="2020-07" db="EMBL/GenBank/DDBJ databases">
        <title>The High-quality genome of the commercially important snow crab, Chionoecetes opilio.</title>
        <authorList>
            <person name="Jeong J.-H."/>
            <person name="Ryu S."/>
        </authorList>
    </citation>
    <scope>NUCLEOTIDE SEQUENCE</scope>
    <source>
        <strain evidence="11">MADBK_172401_WGS</strain>
        <tissue evidence="11">Digestive gland</tissue>
    </source>
</reference>
<gene>
    <name evidence="11" type="primary">Xrn1</name>
    <name evidence="11" type="ORF">GWK47_044806</name>
</gene>
<dbReference type="GO" id="GO:0016075">
    <property type="term" value="P:rRNA catabolic process"/>
    <property type="evidence" value="ECO:0007669"/>
    <property type="project" value="TreeGrafter"/>
</dbReference>
<name>A0A8J5CVH6_CHIOP</name>
<feature type="region of interest" description="Disordered" evidence="5">
    <location>
        <begin position="1483"/>
        <end position="1525"/>
    </location>
</feature>
<dbReference type="GO" id="GO:0016740">
    <property type="term" value="F:transferase activity"/>
    <property type="evidence" value="ECO:0007669"/>
    <property type="project" value="InterPro"/>
</dbReference>
<dbReference type="PANTHER" id="PTHR12341">
    <property type="entry name" value="5'-&gt;3' EXORIBONUCLEASE"/>
    <property type="match status" value="1"/>
</dbReference>
<dbReference type="Gene3D" id="3.20.170.30">
    <property type="match status" value="1"/>
</dbReference>
<dbReference type="InterPro" id="IPR004859">
    <property type="entry name" value="Xrn1_N"/>
</dbReference>
<dbReference type="Proteomes" id="UP000770661">
    <property type="component" value="Unassembled WGS sequence"/>
</dbReference>
<accession>A0A8J5CVH6</accession>
<dbReference type="PANTHER" id="PTHR12341:SF7">
    <property type="entry name" value="5'-3' EXORIBONUCLEASE 1"/>
    <property type="match status" value="1"/>
</dbReference>
<keyword evidence="1" id="KW-0540">Nuclease</keyword>
<feature type="domain" description="Exoribonuclease Xrn1 D2/D3" evidence="10">
    <location>
        <begin position="844"/>
        <end position="1070"/>
    </location>
</feature>
<comment type="similarity">
    <text evidence="4">Belongs to the 5'-3' exonuclease family.</text>
</comment>
<dbReference type="InterPro" id="IPR041412">
    <property type="entry name" value="Xrn1_helical"/>
</dbReference>
<feature type="domain" description="Xrn1 helical" evidence="7">
    <location>
        <begin position="274"/>
        <end position="618"/>
    </location>
</feature>
<dbReference type="Gene3D" id="2.30.30.750">
    <property type="match status" value="1"/>
</dbReference>
<evidence type="ECO:0000259" key="7">
    <source>
        <dbReference type="Pfam" id="PF17846"/>
    </source>
</evidence>
<dbReference type="EMBL" id="JACEEZ010009821">
    <property type="protein sequence ID" value="KAG0722266.1"/>
    <property type="molecule type" value="Genomic_DNA"/>
</dbReference>
<dbReference type="Gene3D" id="3.40.50.12390">
    <property type="match status" value="1"/>
</dbReference>
<protein>
    <submittedName>
        <fullName evidence="11">5'-3' exoribonuclease 1</fullName>
    </submittedName>
</protein>
<dbReference type="InterPro" id="IPR041106">
    <property type="entry name" value="XRN1_D2_D3"/>
</dbReference>
<feature type="region of interest" description="Disordered" evidence="5">
    <location>
        <begin position="1588"/>
        <end position="1700"/>
    </location>
</feature>
<dbReference type="Pfam" id="PF18334">
    <property type="entry name" value="XRN1_D2_D3"/>
    <property type="match status" value="1"/>
</dbReference>
<comment type="caution">
    <text evidence="11">The sequence shown here is derived from an EMBL/GenBank/DDBJ whole genome shotgun (WGS) entry which is preliminary data.</text>
</comment>
<sequence length="1700" mass="193243">MGVPKFYRWISERYPCLSEVVKEYQIPEFDNLYLDMNGIIHICSHPNDNDPHFRITEEKMFKDIFHYIEVLFRLVQPRKVFFMAVDGVAPRAKMNQQRSRRFRSAKEAVNAEKKAKERGEKLPTEERFDSNCITPGTEFMDRLDTQMRYFVTSKVSQDKMWQDCKVIYSGHQTPGEGEHKIMEYIRFVKSGPDHDPNTRHCLYGLDADLIILGLTSHEPHFSLLREEVRFGGKKDNCRTPTPEETTFHLLHLSLMREYVNYEFYDLRCALPFPYDLESIIDDWVLMGFLVGNDFIPHLPHLHINKEALPTLYMTYKAVLPSLDGYLNEGGKLHLHRFEKFMMKLTDFEMENFQEVYADLKYFNSKRLAKGEAFKANKGEDESKVNGALQGSLEEEEDEGKVKTKIVYEHIGYTPDPAFLEDDGDSSSSEGDGTLKEEFRLHKRDYYMTKLLIKKVNKAALLNQATHYVRAIQWILNYYYNGICSWSWYYPFHYAPFISDVRDFAHMQMGFEMGRPFLPYQQLLGVLPPLSKKHISTAYWGLMTNEDSPLVEFYPDAFVTDLNGKQQDWEAVVLIPFIDEKRLLEAMETCESRLTKEETERNSHGPMYIYTHTHQNLGDYHAPNYFPVIHMNHAQVERVWREMWELPPDKIKKGLCPDVKLEIYFAGFPTLKHVDHKFHIAKEAVKVFQQNSRGENYILDITEKDTPDLQDVANQLLGREVFVSWPHLQEAKVEAVSDSRERLVLGGTQEVQRHAVEHTLKEEFSLSRSFLMTHYHDRWGVNLGHTPILVYAAPMTGRKYIPGPEGKMTLEKTWSKVVQPYALQTLVKDISVYNPGYKMHLTPQEYFPPRTKVFMLGQPHYGSMGEVIEIDPAHNGRIRLAMTVLQEPDLQVVSRRQNQLEDRYMTGYNAAQRLGISSHLLSRLTGTIFLAPPGSLEEMEMRNKLNIGLNLKNNKKNEEVNGYSRKVKEPGVEKTTWLYSDKAVEAMIEYHTQFPELFEHLAVNIGQRDIFHQDEVFGEDHKAKVVQLTEWLKTSAFAKAERQPCGTQALSEATVACLADQVDKAAAVRAKIVKMQVRPFLLFKPNPLQGSTPPDHTVTHQMFDRVVNVRDGFSVPLGARGTIVGIQPAEKQADILYDILFDEAFPGALTLRGPRSALRCYSLHWAALVNISHGARCHNNQAPPPTNVYQRWQQQQQPQYQQQQKQPPQRHQQPPQPQPLMNTVLVDPGVPLRAGGRVAPHNTPGSRVSGNSNTHTPEPASAQPPDPHQLPCPASLRIAPPQGKGGAGEDMTLSQSQSPTRLQGKIVPLQSASDVECVVHGTYYSTWNQILRQGLARPSPHSLIPCYPFVPPHTGGPRAYQLYIFIDVQLAMSDGIQFFLAGDRQVLCAGDASGCLMPKYFSRVVDSETRTIIYPMQHGSGMNGPAVKNRSVVGGAGRGGLVSSNLPNPQQSEVIHMYKNIWSQMQRLDIDNVSLRPGQMENVSLRPGQMENVSLRPGQMDNVSLRPGNPQNPFSCVQPPQNRSSLGRVEVSVDDIFRGATNQPQHISQPPPQPLQHPGQTHPQTQTQTQQPQGEPDIMSLLSAAQQSFALSASSSPTTTTPHKNGSPAKSAFVPTQVIRNQTPRKPKLNGQGHTHTHSGEGGAGSHSYPHQQPQQPQQRKENQNNSQQQQKQQGSEGTARPKRQVRNRLAVRFDQMPNKD</sequence>
<dbReference type="InterPro" id="IPR047008">
    <property type="entry name" value="XRN1_SH3_sf"/>
</dbReference>
<evidence type="ECO:0000259" key="6">
    <source>
        <dbReference type="Pfam" id="PF03159"/>
    </source>
</evidence>
<feature type="compositionally biased region" description="Low complexity" evidence="5">
    <location>
        <begin position="1555"/>
        <end position="1572"/>
    </location>
</feature>
<feature type="compositionally biased region" description="Low complexity" evidence="5">
    <location>
        <begin position="1192"/>
        <end position="1212"/>
    </location>
</feature>
<feature type="region of interest" description="Disordered" evidence="5">
    <location>
        <begin position="102"/>
        <end position="127"/>
    </location>
</feature>
<keyword evidence="3" id="KW-0269">Exonuclease</keyword>
<dbReference type="Gene3D" id="1.25.40.1050">
    <property type="match status" value="1"/>
</dbReference>
<dbReference type="Pfam" id="PF17846">
    <property type="entry name" value="XRN_M"/>
    <property type="match status" value="1"/>
</dbReference>
<evidence type="ECO:0000256" key="3">
    <source>
        <dbReference type="ARBA" id="ARBA00022839"/>
    </source>
</evidence>
<feature type="compositionally biased region" description="Polar residues" evidence="5">
    <location>
        <begin position="1242"/>
        <end position="1255"/>
    </location>
</feature>